<comment type="caution">
    <text evidence="1">The sequence shown here is derived from an EMBL/GenBank/DDBJ whole genome shotgun (WGS) entry which is preliminary data.</text>
</comment>
<evidence type="ECO:0000313" key="2">
    <source>
        <dbReference type="Proteomes" id="UP000006028"/>
    </source>
</evidence>
<dbReference type="STRING" id="748224.HMPREF9436_00149"/>
<dbReference type="HOGENOM" id="CLU_2769727_0_0_9"/>
<protein>
    <submittedName>
        <fullName evidence="1">Uncharacterized protein</fullName>
    </submittedName>
</protein>
<accession>E2ZES0</accession>
<dbReference type="BioCyc" id="FCF748224-HMP:GTSS-2284-MONOMER"/>
<evidence type="ECO:0000313" key="1">
    <source>
        <dbReference type="EMBL" id="EFQ08371.1"/>
    </source>
</evidence>
<dbReference type="EMBL" id="AECU01000014">
    <property type="protein sequence ID" value="EFQ08371.1"/>
    <property type="molecule type" value="Genomic_DNA"/>
</dbReference>
<name>E2ZES0_9FIRM</name>
<dbReference type="Proteomes" id="UP000006028">
    <property type="component" value="Unassembled WGS sequence"/>
</dbReference>
<gene>
    <name evidence="1" type="ORF">HMPREF9436_00149</name>
</gene>
<dbReference type="AlphaFoldDB" id="E2ZES0"/>
<sequence length="69" mass="7788">MQEAVCTESSDLSIAFLPGRGYNQTIDSNGAVGHLLTRSAVFVKMLSYFWVRHCGRPECRRKGKKNKIK</sequence>
<organism evidence="1 2">
    <name type="scientific">Faecalibacterium cf. prausnitzii KLE1255</name>
    <dbReference type="NCBI Taxonomy" id="748224"/>
    <lineage>
        <taxon>Bacteria</taxon>
        <taxon>Bacillati</taxon>
        <taxon>Bacillota</taxon>
        <taxon>Clostridia</taxon>
        <taxon>Eubacteriales</taxon>
        <taxon>Oscillospiraceae</taxon>
        <taxon>Faecalibacterium</taxon>
    </lineage>
</organism>
<reference evidence="1 2" key="1">
    <citation type="submission" date="2010-08" db="EMBL/GenBank/DDBJ databases">
        <authorList>
            <person name="Weinstock G."/>
            <person name="Sodergren E."/>
            <person name="Clifton S."/>
            <person name="Fulton L."/>
            <person name="Fulton B."/>
            <person name="Courtney L."/>
            <person name="Fronick C."/>
            <person name="Harrison M."/>
            <person name="Strong C."/>
            <person name="Farmer C."/>
            <person name="Delahaunty K."/>
            <person name="Markovic C."/>
            <person name="Hall O."/>
            <person name="Minx P."/>
            <person name="Tomlinson C."/>
            <person name="Mitreva M."/>
            <person name="Hou S."/>
            <person name="Chen J."/>
            <person name="Wollam A."/>
            <person name="Pepin K.H."/>
            <person name="Johnson M."/>
            <person name="Bhonagiri V."/>
            <person name="Zhang X."/>
            <person name="Suruliraj S."/>
            <person name="Warren W."/>
            <person name="Chinwalla A."/>
            <person name="Mardis E.R."/>
            <person name="Wilson R.K."/>
        </authorList>
    </citation>
    <scope>NUCLEOTIDE SEQUENCE [LARGE SCALE GENOMIC DNA]</scope>
    <source>
        <strain evidence="1 2">KLE1255</strain>
    </source>
</reference>
<proteinExistence type="predicted"/>